<sequence>MSTTVLPIGKPIIAPWSYNGHIFSILSAGKQDYLPWLNSNFLTLELTQGMTRDDKVILFKYISCPFISDQKINRKSIKHWHSDTIKFFKECIDLNYYIYLFVDQFYVSCYYNYKKEHIPHDPMIFGYDDLKRVFFMADFMVAKDNFTRYQTTEVPYDEIEQAYLNLPSEWDPNDGITLFQYCVDVEESFNKELVKLELNDYLNSRFSFEFYHSIMHSTYGKSVKNKYGLDIYNSIISSINSLQEVEKLDFRWFHVIDIHKSLMVDKIKFMVDNSYISDKHYQSFEEIRQSSQVIRSLILKSQIKKVDSISSKIVVLLENLREKEKISLKKVLIELED</sequence>
<proteinExistence type="predicted"/>
<dbReference type="Proteomes" id="UP000652153">
    <property type="component" value="Unassembled WGS sequence"/>
</dbReference>
<evidence type="ECO:0000313" key="1">
    <source>
        <dbReference type="EMBL" id="GGH47270.1"/>
    </source>
</evidence>
<evidence type="ECO:0000313" key="2">
    <source>
        <dbReference type="Proteomes" id="UP000652153"/>
    </source>
</evidence>
<dbReference type="EMBL" id="BMFU01000001">
    <property type="protein sequence ID" value="GGH47270.1"/>
    <property type="molecule type" value="Genomic_DNA"/>
</dbReference>
<protein>
    <submittedName>
        <fullName evidence="1">Uncharacterized protein</fullName>
    </submittedName>
</protein>
<accession>A0ABQ1Z516</accession>
<keyword evidence="2" id="KW-1185">Reference proteome</keyword>
<reference evidence="2" key="1">
    <citation type="journal article" date="2019" name="Int. J. Syst. Evol. Microbiol.">
        <title>The Global Catalogue of Microorganisms (GCM) 10K type strain sequencing project: providing services to taxonomists for standard genome sequencing and annotation.</title>
        <authorList>
            <consortium name="The Broad Institute Genomics Platform"/>
            <consortium name="The Broad Institute Genome Sequencing Center for Infectious Disease"/>
            <person name="Wu L."/>
            <person name="Ma J."/>
        </authorList>
    </citation>
    <scope>NUCLEOTIDE SEQUENCE [LARGE SCALE GENOMIC DNA]</scope>
    <source>
        <strain evidence="2">CGMCC 1.12770</strain>
    </source>
</reference>
<name>A0ABQ1Z516_9BACL</name>
<gene>
    <name evidence="1" type="ORF">GCM10008014_10450</name>
</gene>
<organism evidence="1 2">
    <name type="scientific">Paenibacillus silvae</name>
    <dbReference type="NCBI Taxonomy" id="1325358"/>
    <lineage>
        <taxon>Bacteria</taxon>
        <taxon>Bacillati</taxon>
        <taxon>Bacillota</taxon>
        <taxon>Bacilli</taxon>
        <taxon>Bacillales</taxon>
        <taxon>Paenibacillaceae</taxon>
        <taxon>Paenibacillus</taxon>
    </lineage>
</organism>
<dbReference type="RefSeq" id="WP_188591501.1">
    <property type="nucleotide sequence ID" value="NZ_BMFU01000001.1"/>
</dbReference>
<comment type="caution">
    <text evidence="1">The sequence shown here is derived from an EMBL/GenBank/DDBJ whole genome shotgun (WGS) entry which is preliminary data.</text>
</comment>